<proteinExistence type="inferred from homology"/>
<dbReference type="InterPro" id="IPR013149">
    <property type="entry name" value="ADH-like_C"/>
</dbReference>
<dbReference type="InterPro" id="IPR011032">
    <property type="entry name" value="GroES-like_sf"/>
</dbReference>
<accession>A0A158P7Z0</accession>
<dbReference type="InterPro" id="IPR013154">
    <property type="entry name" value="ADH-like_N"/>
</dbReference>
<dbReference type="InterPro" id="IPR045306">
    <property type="entry name" value="SDH-like"/>
</dbReference>
<keyword evidence="6" id="KW-0520">NAD</keyword>
<feature type="domain" description="Alcohol dehydrogenase-like N-terminal" evidence="11">
    <location>
        <begin position="12"/>
        <end position="118"/>
    </location>
</feature>
<dbReference type="GO" id="GO:0008270">
    <property type="term" value="F:zinc ion binding"/>
    <property type="evidence" value="ECO:0007669"/>
    <property type="project" value="InterPro"/>
</dbReference>
<dbReference type="InterPro" id="IPR002328">
    <property type="entry name" value="ADH_Zn_CS"/>
</dbReference>
<dbReference type="PROSITE" id="PS00059">
    <property type="entry name" value="ADH_ZINC"/>
    <property type="match status" value="1"/>
</dbReference>
<dbReference type="PANTHER" id="PTHR43161">
    <property type="entry name" value="SORBITOL DEHYDROGENASE"/>
    <property type="match status" value="1"/>
</dbReference>
<evidence type="ECO:0000256" key="3">
    <source>
        <dbReference type="ARBA" id="ARBA00022723"/>
    </source>
</evidence>
<dbReference type="Gene3D" id="3.90.180.10">
    <property type="entry name" value="Medium-chain alcohol dehydrogenases, catalytic domain"/>
    <property type="match status" value="1"/>
</dbReference>
<reference evidence="12" key="1">
    <citation type="submission" date="2012-09" db="EMBL/GenBank/DDBJ databases">
        <authorList>
            <person name="Martin A.A."/>
        </authorList>
    </citation>
    <scope>NUCLEOTIDE SEQUENCE</scope>
</reference>
<keyword evidence="12" id="KW-1185">Reference proteome</keyword>
<dbReference type="SUPFAM" id="SSF51735">
    <property type="entry name" value="NAD(P)-binding Rossmann-fold domains"/>
    <property type="match status" value="1"/>
</dbReference>
<name>A0A158P7Z0_ANGCA</name>
<dbReference type="GO" id="GO:0003939">
    <property type="term" value="F:L-iditol 2-dehydrogenase (NAD+) activity"/>
    <property type="evidence" value="ECO:0007669"/>
    <property type="project" value="TreeGrafter"/>
</dbReference>
<comment type="cofactor">
    <cofactor evidence="1 9">
        <name>Zn(2+)</name>
        <dbReference type="ChEBI" id="CHEBI:29105"/>
    </cofactor>
</comment>
<comment type="similarity">
    <text evidence="2 9">Belongs to the zinc-containing alcohol dehydrogenase family.</text>
</comment>
<evidence type="ECO:0000256" key="7">
    <source>
        <dbReference type="ARBA" id="ARBA00026132"/>
    </source>
</evidence>
<evidence type="ECO:0000256" key="5">
    <source>
        <dbReference type="ARBA" id="ARBA00023002"/>
    </source>
</evidence>
<evidence type="ECO:0000256" key="8">
    <source>
        <dbReference type="ARBA" id="ARBA00032485"/>
    </source>
</evidence>
<keyword evidence="4 9" id="KW-0862">Zinc</keyword>
<dbReference type="Gene3D" id="3.40.50.720">
    <property type="entry name" value="NAD(P)-binding Rossmann-like Domain"/>
    <property type="match status" value="1"/>
</dbReference>
<evidence type="ECO:0000259" key="11">
    <source>
        <dbReference type="Pfam" id="PF08240"/>
    </source>
</evidence>
<evidence type="ECO:0000259" key="10">
    <source>
        <dbReference type="Pfam" id="PF00107"/>
    </source>
</evidence>
<sequence length="325" mass="34866">QIPVHKSDTKNVHTVGICGSDVHYWTHGSIGSFVVKEPMVLGHETSGTVVGLGSGVKGFKVGDRIALEPGIPCRGCEQCKTGRYNLCPAMRYFSTPPVHGSLARYVVLDADLCYKLPDNVSYEEGALMEPLSVAVHACRRANLQMGQRVLVEGAGPIGILCMMTAKAAGVSEVVITDLESKRLELARKLRADHIVCVKGMSPSDVRSAVIDHLGTEPDVTIECTGAQTCIETAICTTRSGGVIVLVGVGAPRAELPIIESALREVDIRGVFRHANCYPTAINLVSSGRIDLSGLTRAHYTLENTLEAFQRALKADVIKVFISCQK</sequence>
<evidence type="ECO:0000256" key="6">
    <source>
        <dbReference type="ARBA" id="ARBA00023027"/>
    </source>
</evidence>
<dbReference type="Proteomes" id="UP000035642">
    <property type="component" value="Unassembled WGS sequence"/>
</dbReference>
<dbReference type="STRING" id="6313.A0A158P7Z0"/>
<dbReference type="PANTHER" id="PTHR43161:SF9">
    <property type="entry name" value="SORBITOL DEHYDROGENASE"/>
    <property type="match status" value="1"/>
</dbReference>
<dbReference type="GO" id="GO:0006062">
    <property type="term" value="P:sorbitol catabolic process"/>
    <property type="evidence" value="ECO:0007669"/>
    <property type="project" value="TreeGrafter"/>
</dbReference>
<dbReference type="FunFam" id="3.40.50.720:FF:000068">
    <property type="entry name" value="Sorbitol dehydrogenase"/>
    <property type="match status" value="1"/>
</dbReference>
<dbReference type="Pfam" id="PF00107">
    <property type="entry name" value="ADH_zinc_N"/>
    <property type="match status" value="1"/>
</dbReference>
<feature type="domain" description="Alcohol dehydrogenase-like C-terminal" evidence="10">
    <location>
        <begin position="156"/>
        <end position="285"/>
    </location>
</feature>
<protein>
    <recommendedName>
        <fullName evidence="7">Sorbitol dehydrogenase</fullName>
    </recommendedName>
    <alternativeName>
        <fullName evidence="8">Polyol dehydrogenase</fullName>
    </alternativeName>
</protein>
<dbReference type="Pfam" id="PF08240">
    <property type="entry name" value="ADH_N"/>
    <property type="match status" value="1"/>
</dbReference>
<evidence type="ECO:0000256" key="2">
    <source>
        <dbReference type="ARBA" id="ARBA00008072"/>
    </source>
</evidence>
<evidence type="ECO:0000256" key="1">
    <source>
        <dbReference type="ARBA" id="ARBA00001947"/>
    </source>
</evidence>
<dbReference type="AlphaFoldDB" id="A0A158P7Z0"/>
<dbReference type="CDD" id="cd05285">
    <property type="entry name" value="sorbitol_DH"/>
    <property type="match status" value="1"/>
</dbReference>
<dbReference type="SUPFAM" id="SSF50129">
    <property type="entry name" value="GroES-like"/>
    <property type="match status" value="1"/>
</dbReference>
<keyword evidence="5" id="KW-0560">Oxidoreductase</keyword>
<dbReference type="InterPro" id="IPR036291">
    <property type="entry name" value="NAD(P)-bd_dom_sf"/>
</dbReference>
<organism evidence="12 13">
    <name type="scientific">Angiostrongylus cantonensis</name>
    <name type="common">Rat lungworm</name>
    <dbReference type="NCBI Taxonomy" id="6313"/>
    <lineage>
        <taxon>Eukaryota</taxon>
        <taxon>Metazoa</taxon>
        <taxon>Ecdysozoa</taxon>
        <taxon>Nematoda</taxon>
        <taxon>Chromadorea</taxon>
        <taxon>Rhabditida</taxon>
        <taxon>Rhabditina</taxon>
        <taxon>Rhabditomorpha</taxon>
        <taxon>Strongyloidea</taxon>
        <taxon>Metastrongylidae</taxon>
        <taxon>Angiostrongylus</taxon>
    </lineage>
</organism>
<evidence type="ECO:0000313" key="12">
    <source>
        <dbReference type="Proteomes" id="UP000035642"/>
    </source>
</evidence>
<dbReference type="WBParaSite" id="ACAC_0000335301-mRNA-1">
    <property type="protein sequence ID" value="ACAC_0000335301-mRNA-1"/>
    <property type="gene ID" value="ACAC_0000335301"/>
</dbReference>
<evidence type="ECO:0000313" key="13">
    <source>
        <dbReference type="WBParaSite" id="ACAC_0000335301-mRNA-1"/>
    </source>
</evidence>
<reference evidence="13" key="2">
    <citation type="submission" date="2016-04" db="UniProtKB">
        <authorList>
            <consortium name="WormBaseParasite"/>
        </authorList>
    </citation>
    <scope>IDENTIFICATION</scope>
</reference>
<evidence type="ECO:0000256" key="9">
    <source>
        <dbReference type="RuleBase" id="RU361277"/>
    </source>
</evidence>
<keyword evidence="3 9" id="KW-0479">Metal-binding</keyword>
<evidence type="ECO:0000256" key="4">
    <source>
        <dbReference type="ARBA" id="ARBA00022833"/>
    </source>
</evidence>